<gene>
    <name evidence="2" type="ORF">QO014_002972</name>
</gene>
<feature type="transmembrane region" description="Helical" evidence="1">
    <location>
        <begin position="61"/>
        <end position="81"/>
    </location>
</feature>
<feature type="transmembrane region" description="Helical" evidence="1">
    <location>
        <begin position="148"/>
        <end position="167"/>
    </location>
</feature>
<feature type="transmembrane region" description="Helical" evidence="1">
    <location>
        <begin position="21"/>
        <end position="41"/>
    </location>
</feature>
<keyword evidence="1" id="KW-0812">Transmembrane</keyword>
<feature type="transmembrane region" description="Helical" evidence="1">
    <location>
        <begin position="404"/>
        <end position="422"/>
    </location>
</feature>
<protein>
    <submittedName>
        <fullName evidence="2">Uncharacterized protein</fullName>
    </submittedName>
</protein>
<reference evidence="2 3" key="1">
    <citation type="submission" date="2023-07" db="EMBL/GenBank/DDBJ databases">
        <title>Genomic Encyclopedia of Type Strains, Phase IV (KMG-IV): sequencing the most valuable type-strain genomes for metagenomic binning, comparative biology and taxonomic classification.</title>
        <authorList>
            <person name="Goeker M."/>
        </authorList>
    </citation>
    <scope>NUCLEOTIDE SEQUENCE [LARGE SCALE GENOMIC DNA]</scope>
    <source>
        <strain evidence="2 3">B6-8</strain>
    </source>
</reference>
<comment type="caution">
    <text evidence="2">The sequence shown here is derived from an EMBL/GenBank/DDBJ whole genome shotgun (WGS) entry which is preliminary data.</text>
</comment>
<feature type="transmembrane region" description="Helical" evidence="1">
    <location>
        <begin position="244"/>
        <end position="263"/>
    </location>
</feature>
<dbReference type="RefSeq" id="WP_266349486.1">
    <property type="nucleotide sequence ID" value="NZ_JAPKNG010000004.1"/>
</dbReference>
<feature type="transmembrane region" description="Helical" evidence="1">
    <location>
        <begin position="275"/>
        <end position="295"/>
    </location>
</feature>
<sequence>MIRAATKDFAFVPRPRAARTPLAATLATALTLAAVALVYLISAKVLQWAGLPYASSGGSALAKFHPATFVALAALALWAVAIGPSRLLARIALERPGLIVFAFAIALLTYQASAVQNLPLSAIADTFVLPLALFISIAALPLPIAERLMLALHALFLLNSTIGYFEYFTGLRLTPFYDDGKILTYEWRATALLGHPLSNAMLTGIYLLILTGPGGRRFPLPLRGFLLVYNLGAMTAFGGRAATVSLLAILALKAGLVGLGILAGRRFSMRSMVGVLVAVMLVGLLGMFMVQSGFFDSFIGRFQDDSGSAATRVAMFHVFDGTSWHDFIFAPDLDHIGANQHRLGLAIAIESFVVAFFAYYGVITTVLFFAGLIAFVAEILRLVGPAGLLPLGYYFAVSSTSTGIANKTIDFALVTAMVLILLDRRFIAAVMPQRAPAGAGHLLPC</sequence>
<proteinExistence type="predicted"/>
<organism evidence="2 3">
    <name type="scientific">Kaistia dalseonensis</name>
    <dbReference type="NCBI Taxonomy" id="410840"/>
    <lineage>
        <taxon>Bacteria</taxon>
        <taxon>Pseudomonadati</taxon>
        <taxon>Pseudomonadota</taxon>
        <taxon>Alphaproteobacteria</taxon>
        <taxon>Hyphomicrobiales</taxon>
        <taxon>Kaistiaceae</taxon>
        <taxon>Kaistia</taxon>
    </lineage>
</organism>
<feature type="transmembrane region" description="Helical" evidence="1">
    <location>
        <begin position="93"/>
        <end position="112"/>
    </location>
</feature>
<keyword evidence="3" id="KW-1185">Reference proteome</keyword>
<feature type="transmembrane region" description="Helical" evidence="1">
    <location>
        <begin position="118"/>
        <end position="141"/>
    </location>
</feature>
<dbReference type="InterPro" id="IPR048041">
    <property type="entry name" value="VpsF-like"/>
</dbReference>
<name>A0ABU0H8D5_9HYPH</name>
<evidence type="ECO:0000313" key="2">
    <source>
        <dbReference type="EMBL" id="MDQ0438577.1"/>
    </source>
</evidence>
<evidence type="ECO:0000313" key="3">
    <source>
        <dbReference type="Proteomes" id="UP001241603"/>
    </source>
</evidence>
<keyword evidence="1" id="KW-1133">Transmembrane helix</keyword>
<feature type="transmembrane region" description="Helical" evidence="1">
    <location>
        <begin position="220"/>
        <end position="238"/>
    </location>
</feature>
<evidence type="ECO:0000256" key="1">
    <source>
        <dbReference type="SAM" id="Phobius"/>
    </source>
</evidence>
<keyword evidence="1" id="KW-0472">Membrane</keyword>
<accession>A0ABU0H8D5</accession>
<dbReference type="Proteomes" id="UP001241603">
    <property type="component" value="Unassembled WGS sequence"/>
</dbReference>
<dbReference type="NCBIfam" id="NF038256">
    <property type="entry name" value="exopoly_VpsF"/>
    <property type="match status" value="1"/>
</dbReference>
<feature type="transmembrane region" description="Helical" evidence="1">
    <location>
        <begin position="187"/>
        <end position="208"/>
    </location>
</feature>
<dbReference type="EMBL" id="JAUSVO010000004">
    <property type="protein sequence ID" value="MDQ0438577.1"/>
    <property type="molecule type" value="Genomic_DNA"/>
</dbReference>